<organism evidence="2 3">
    <name type="scientific">Strongylocentrotus purpuratus</name>
    <name type="common">Purple sea urchin</name>
    <dbReference type="NCBI Taxonomy" id="7668"/>
    <lineage>
        <taxon>Eukaryota</taxon>
        <taxon>Metazoa</taxon>
        <taxon>Echinodermata</taxon>
        <taxon>Eleutherozoa</taxon>
        <taxon>Echinozoa</taxon>
        <taxon>Echinoidea</taxon>
        <taxon>Euechinoidea</taxon>
        <taxon>Echinacea</taxon>
        <taxon>Camarodonta</taxon>
        <taxon>Echinidea</taxon>
        <taxon>Strongylocentrotidae</taxon>
        <taxon>Strongylocentrotus</taxon>
    </lineage>
</organism>
<dbReference type="InParanoid" id="A0A7M7ND08"/>
<feature type="region of interest" description="Disordered" evidence="1">
    <location>
        <begin position="145"/>
        <end position="167"/>
    </location>
</feature>
<dbReference type="EnsemblMetazoa" id="XM_030978720">
    <property type="protein sequence ID" value="XP_030834580"/>
    <property type="gene ID" value="LOC105447086"/>
</dbReference>
<dbReference type="GeneID" id="105447086"/>
<sequence length="291" mass="32522">MVKLTLQGDYNSLDLCDTILNGTCSHTNARRCWYHGAIKETMDRSHANTVVFPVQNLQLEHIECPTPASSHHLAEALCSMPNLTDLAISGQNLTEDFYSTLKAKASSIQDSFPQIRKGNFRFKEVDHDDLDSFFHALTCLQSLNDSDGLDSSSDSDDLGNSMDSDNLVDLGNPNVTQFPSIPYIPYQPTFTSPDQPLESSYHGNTYNTINFSLEQSRAMYQETMASTSRVNPVHANIRLTPDTLPLLQESQDNVIVRQPLQQPRTLRTQSGIWPVYLENNALPWNSGPSQP</sequence>
<dbReference type="PANTHER" id="PTHR24407">
    <property type="entry name" value="PROTEIN KINASE DOMAIN-CONTAINING PROTEIN"/>
    <property type="match status" value="1"/>
</dbReference>
<dbReference type="RefSeq" id="XP_030834580.1">
    <property type="nucleotide sequence ID" value="XM_030978720.1"/>
</dbReference>
<keyword evidence="3" id="KW-1185">Reference proteome</keyword>
<dbReference type="AlphaFoldDB" id="A0A7M7ND08"/>
<dbReference type="Proteomes" id="UP000007110">
    <property type="component" value="Unassembled WGS sequence"/>
</dbReference>
<dbReference type="KEGG" id="spu:105447086"/>
<evidence type="ECO:0000256" key="1">
    <source>
        <dbReference type="SAM" id="MobiDB-lite"/>
    </source>
</evidence>
<accession>A0A7M7ND08</accession>
<evidence type="ECO:0000313" key="3">
    <source>
        <dbReference type="Proteomes" id="UP000007110"/>
    </source>
</evidence>
<protein>
    <submittedName>
        <fullName evidence="2">Uncharacterized protein</fullName>
    </submittedName>
</protein>
<reference evidence="2" key="2">
    <citation type="submission" date="2021-01" db="UniProtKB">
        <authorList>
            <consortium name="EnsemblMetazoa"/>
        </authorList>
    </citation>
    <scope>IDENTIFICATION</scope>
</reference>
<proteinExistence type="predicted"/>
<name>A0A7M7ND08_STRPU</name>
<evidence type="ECO:0000313" key="2">
    <source>
        <dbReference type="EnsemblMetazoa" id="XP_030834580"/>
    </source>
</evidence>
<dbReference type="PANTHER" id="PTHR24407:SF14">
    <property type="entry name" value="SIR2-LIKE DOMAIN-CONTAINING PROTEIN"/>
    <property type="match status" value="1"/>
</dbReference>
<reference evidence="3" key="1">
    <citation type="submission" date="2015-02" db="EMBL/GenBank/DDBJ databases">
        <title>Genome sequencing for Strongylocentrotus purpuratus.</title>
        <authorList>
            <person name="Murali S."/>
            <person name="Liu Y."/>
            <person name="Vee V."/>
            <person name="English A."/>
            <person name="Wang M."/>
            <person name="Skinner E."/>
            <person name="Han Y."/>
            <person name="Muzny D.M."/>
            <person name="Worley K.C."/>
            <person name="Gibbs R.A."/>
        </authorList>
    </citation>
    <scope>NUCLEOTIDE SEQUENCE</scope>
</reference>